<accession>U1S5L2</accession>
<dbReference type="InterPro" id="IPR016035">
    <property type="entry name" value="Acyl_Trfase/lysoPLipase"/>
</dbReference>
<evidence type="ECO:0000256" key="4">
    <source>
        <dbReference type="ARBA" id="ARBA00048462"/>
    </source>
</evidence>
<dbReference type="InterPro" id="IPR016036">
    <property type="entry name" value="Malonyl_transacylase_ACP-bd"/>
</dbReference>
<dbReference type="InterPro" id="IPR001227">
    <property type="entry name" value="Ac_transferase_dom_sf"/>
</dbReference>
<dbReference type="HOGENOM" id="CLU_030558_1_3_11"/>
<evidence type="ECO:0000313" key="6">
    <source>
        <dbReference type="EMBL" id="ERH25922.1"/>
    </source>
</evidence>
<dbReference type="GO" id="GO:0006633">
    <property type="term" value="P:fatty acid biosynthetic process"/>
    <property type="evidence" value="ECO:0007669"/>
    <property type="project" value="TreeGrafter"/>
</dbReference>
<comment type="caution">
    <text evidence="6">The sequence shown here is derived from an EMBL/GenBank/DDBJ whole genome shotgun (WGS) entry which is preliminary data.</text>
</comment>
<name>U1S5L2_9ACTO</name>
<proteinExistence type="predicted"/>
<evidence type="ECO:0000259" key="5">
    <source>
        <dbReference type="SMART" id="SM00827"/>
    </source>
</evidence>
<dbReference type="PANTHER" id="PTHR42681:SF1">
    <property type="entry name" value="MALONYL-COA-ACYL CARRIER PROTEIN TRANSACYLASE, MITOCHONDRIAL"/>
    <property type="match status" value="1"/>
</dbReference>
<evidence type="ECO:0000256" key="3">
    <source>
        <dbReference type="ARBA" id="ARBA00023315"/>
    </source>
</evidence>
<dbReference type="SUPFAM" id="SSF55048">
    <property type="entry name" value="Probable ACP-binding domain of malonyl-CoA ACP transacylase"/>
    <property type="match status" value="1"/>
</dbReference>
<dbReference type="GO" id="GO:0005829">
    <property type="term" value="C:cytosol"/>
    <property type="evidence" value="ECO:0007669"/>
    <property type="project" value="TreeGrafter"/>
</dbReference>
<evidence type="ECO:0000256" key="1">
    <source>
        <dbReference type="ARBA" id="ARBA00013258"/>
    </source>
</evidence>
<keyword evidence="7" id="KW-1185">Reference proteome</keyword>
<comment type="catalytic activity">
    <reaction evidence="4">
        <text>holo-[ACP] + malonyl-CoA = malonyl-[ACP] + CoA</text>
        <dbReference type="Rhea" id="RHEA:41792"/>
        <dbReference type="Rhea" id="RHEA-COMP:9623"/>
        <dbReference type="Rhea" id="RHEA-COMP:9685"/>
        <dbReference type="ChEBI" id="CHEBI:57287"/>
        <dbReference type="ChEBI" id="CHEBI:57384"/>
        <dbReference type="ChEBI" id="CHEBI:64479"/>
        <dbReference type="ChEBI" id="CHEBI:78449"/>
        <dbReference type="EC" id="2.3.1.39"/>
    </reaction>
</comment>
<dbReference type="PATRIC" id="fig|1321818.3.peg.54"/>
<dbReference type="Gene3D" id="3.30.70.250">
    <property type="entry name" value="Malonyl-CoA ACP transacylase, ACP-binding"/>
    <property type="match status" value="1"/>
</dbReference>
<dbReference type="Proteomes" id="UP000016536">
    <property type="component" value="Unassembled WGS sequence"/>
</dbReference>
<dbReference type="InterPro" id="IPR050858">
    <property type="entry name" value="Mal-CoA-ACP_Trans/PKS_FabD"/>
</dbReference>
<protein>
    <recommendedName>
        <fullName evidence="1">[acyl-carrier-protein] S-malonyltransferase</fullName>
        <ecNumber evidence="1">2.3.1.39</ecNumber>
    </recommendedName>
</protein>
<dbReference type="EMBL" id="AWSE01000004">
    <property type="protein sequence ID" value="ERH25922.1"/>
    <property type="molecule type" value="Genomic_DNA"/>
</dbReference>
<dbReference type="EC" id="2.3.1.39" evidence="1"/>
<organism evidence="6 7">
    <name type="scientific">Actinomyces johnsonii F0542</name>
    <dbReference type="NCBI Taxonomy" id="1321818"/>
    <lineage>
        <taxon>Bacteria</taxon>
        <taxon>Bacillati</taxon>
        <taxon>Actinomycetota</taxon>
        <taxon>Actinomycetes</taxon>
        <taxon>Actinomycetales</taxon>
        <taxon>Actinomycetaceae</taxon>
        <taxon>Actinomyces</taxon>
    </lineage>
</organism>
<dbReference type="PANTHER" id="PTHR42681">
    <property type="entry name" value="MALONYL-COA-ACYL CARRIER PROTEIN TRANSACYLASE, MITOCHONDRIAL"/>
    <property type="match status" value="1"/>
</dbReference>
<dbReference type="SMART" id="SM00827">
    <property type="entry name" value="PKS_AT"/>
    <property type="match status" value="1"/>
</dbReference>
<dbReference type="InterPro" id="IPR014043">
    <property type="entry name" value="Acyl_transferase_dom"/>
</dbReference>
<dbReference type="AlphaFoldDB" id="U1S5L2"/>
<sequence length="230" mass="24941">MSALNYLALVQDTGDFPTMLAGHSLGEYTALFAGGAYNFLTGLEIVSERGRLMSEAPSGAMAAVIGLDKEAIRNVLFQGPEHGRVELANLNLAKQIVIAGPPAALEQVIPVLKEAGAMAVTRLPVGGAFHSSLMMEPAKRFRTFLSGYRFNRLRIPTLSNVTAAPHEHTTLHELLGRQMIEPVNWTGCMDHLLHQPDPEIVDIGPGRVLARLLENHRSAAEHLEKDGPAR</sequence>
<keyword evidence="3" id="KW-0012">Acyltransferase</keyword>
<dbReference type="Pfam" id="PF00698">
    <property type="entry name" value="Acyl_transf_1"/>
    <property type="match status" value="1"/>
</dbReference>
<dbReference type="GO" id="GO:0004314">
    <property type="term" value="F:[acyl-carrier-protein] S-malonyltransferase activity"/>
    <property type="evidence" value="ECO:0007669"/>
    <property type="project" value="UniProtKB-EC"/>
</dbReference>
<evidence type="ECO:0000256" key="2">
    <source>
        <dbReference type="ARBA" id="ARBA00022679"/>
    </source>
</evidence>
<reference evidence="6 7" key="1">
    <citation type="submission" date="2013-08" db="EMBL/GenBank/DDBJ databases">
        <authorList>
            <person name="Weinstock G."/>
            <person name="Sodergren E."/>
            <person name="Wylie T."/>
            <person name="Fulton L."/>
            <person name="Fulton R."/>
            <person name="Fronick C."/>
            <person name="O'Laughlin M."/>
            <person name="Godfrey J."/>
            <person name="Miner T."/>
            <person name="Herter B."/>
            <person name="Appelbaum E."/>
            <person name="Cordes M."/>
            <person name="Lek S."/>
            <person name="Wollam A."/>
            <person name="Pepin K.H."/>
            <person name="Palsikar V.B."/>
            <person name="Mitreva M."/>
            <person name="Wilson R.K."/>
        </authorList>
    </citation>
    <scope>NUCLEOTIDE SEQUENCE [LARGE SCALE GENOMIC DNA]</scope>
    <source>
        <strain evidence="6 7">F0542</strain>
    </source>
</reference>
<feature type="domain" description="Malonyl-CoA:ACP transacylase (MAT)" evidence="5">
    <location>
        <begin position="4"/>
        <end position="227"/>
    </location>
</feature>
<gene>
    <name evidence="6" type="ORF">HMPREF1979_00071</name>
</gene>
<evidence type="ECO:0000313" key="7">
    <source>
        <dbReference type="Proteomes" id="UP000016536"/>
    </source>
</evidence>
<dbReference type="SUPFAM" id="SSF52151">
    <property type="entry name" value="FabD/lysophospholipase-like"/>
    <property type="match status" value="1"/>
</dbReference>
<keyword evidence="2 6" id="KW-0808">Transferase</keyword>
<dbReference type="Gene3D" id="3.40.366.10">
    <property type="entry name" value="Malonyl-Coenzyme A Acyl Carrier Protein, domain 2"/>
    <property type="match status" value="1"/>
</dbReference>